<protein>
    <recommendedName>
        <fullName evidence="3">L-Fucosyltransferase</fullName>
        <ecNumber evidence="3">2.4.1.-</ecNumber>
    </recommendedName>
</protein>
<keyword evidence="3" id="KW-0812">Transmembrane</keyword>
<comment type="subcellular location">
    <subcellularLocation>
        <location evidence="3">Golgi apparatus</location>
        <location evidence="3">Golgi stack membrane</location>
        <topology evidence="3">Single-pass type II membrane protein</topology>
    </subcellularLocation>
</comment>
<keyword evidence="2 3" id="KW-0808">Transferase</keyword>
<dbReference type="InterPro" id="IPR002516">
    <property type="entry name" value="Glyco_trans_11"/>
</dbReference>
<evidence type="ECO:0000256" key="2">
    <source>
        <dbReference type="ARBA" id="ARBA00022679"/>
    </source>
</evidence>
<evidence type="ECO:0000313" key="4">
    <source>
        <dbReference type="EMBL" id="VDI00491.1"/>
    </source>
</evidence>
<keyword evidence="3" id="KW-0735">Signal-anchor</keyword>
<comment type="caution">
    <text evidence="4">The sequence shown here is derived from an EMBL/GenBank/DDBJ whole genome shotgun (WGS) entry which is preliminary data.</text>
</comment>
<organism evidence="4 5">
    <name type="scientific">Mytilus galloprovincialis</name>
    <name type="common">Mediterranean mussel</name>
    <dbReference type="NCBI Taxonomy" id="29158"/>
    <lineage>
        <taxon>Eukaryota</taxon>
        <taxon>Metazoa</taxon>
        <taxon>Spiralia</taxon>
        <taxon>Lophotrochozoa</taxon>
        <taxon>Mollusca</taxon>
        <taxon>Bivalvia</taxon>
        <taxon>Autobranchia</taxon>
        <taxon>Pteriomorphia</taxon>
        <taxon>Mytilida</taxon>
        <taxon>Mytiloidea</taxon>
        <taxon>Mytilidae</taxon>
        <taxon>Mytilinae</taxon>
        <taxon>Mytilus</taxon>
    </lineage>
</organism>
<dbReference type="Pfam" id="PF01531">
    <property type="entry name" value="Glyco_transf_11"/>
    <property type="match status" value="1"/>
</dbReference>
<reference evidence="4" key="1">
    <citation type="submission" date="2018-11" db="EMBL/GenBank/DDBJ databases">
        <authorList>
            <person name="Alioto T."/>
            <person name="Alioto T."/>
        </authorList>
    </citation>
    <scope>NUCLEOTIDE SEQUENCE</scope>
</reference>
<name>A0A8B6C780_MYTGA</name>
<keyword evidence="3" id="KW-0333">Golgi apparatus</keyword>
<proteinExistence type="inferred from homology"/>
<dbReference type="AlphaFoldDB" id="A0A8B6C780"/>
<dbReference type="UniPathway" id="UPA00378"/>
<keyword evidence="3" id="KW-0325">Glycoprotein</keyword>
<dbReference type="PANTHER" id="PTHR11927:SF9">
    <property type="entry name" value="L-FUCOSYLTRANSFERASE"/>
    <property type="match status" value="1"/>
</dbReference>
<evidence type="ECO:0000256" key="3">
    <source>
        <dbReference type="RuleBase" id="RU363129"/>
    </source>
</evidence>
<dbReference type="Proteomes" id="UP000596742">
    <property type="component" value="Unassembled WGS sequence"/>
</dbReference>
<sequence length="124" mass="14271">MVNNGLGFNVATSEYLTRAMHYFNSKYQNVKFVISSLDVPWTKANMPNNTHLIYTSYPKREIVVATLALCNHTITTVGSFGWWIGWLTGGEVTYFKWPAKEGTFLRTQYSKDYSDFFYPGWIGT</sequence>
<dbReference type="GO" id="GO:0008107">
    <property type="term" value="F:galactoside 2-alpha-L-fucosyltransferase activity"/>
    <property type="evidence" value="ECO:0007669"/>
    <property type="project" value="InterPro"/>
</dbReference>
<keyword evidence="5" id="KW-1185">Reference proteome</keyword>
<accession>A0A8B6C780</accession>
<comment type="similarity">
    <text evidence="3">Belongs to the glycosyltransferase 11 family.</text>
</comment>
<gene>
    <name evidence="4" type="ORF">MGAL_10B052043</name>
</gene>
<dbReference type="GO" id="GO:0032580">
    <property type="term" value="C:Golgi cisterna membrane"/>
    <property type="evidence" value="ECO:0007669"/>
    <property type="project" value="UniProtKB-SubCell"/>
</dbReference>
<evidence type="ECO:0000256" key="1">
    <source>
        <dbReference type="ARBA" id="ARBA00022676"/>
    </source>
</evidence>
<comment type="pathway">
    <text evidence="3">Protein modification; protein glycosylation.</text>
</comment>
<evidence type="ECO:0000313" key="5">
    <source>
        <dbReference type="Proteomes" id="UP000596742"/>
    </source>
</evidence>
<dbReference type="EMBL" id="UYJE01001236">
    <property type="protein sequence ID" value="VDI00491.1"/>
    <property type="molecule type" value="Genomic_DNA"/>
</dbReference>
<dbReference type="OrthoDB" id="6090518at2759"/>
<dbReference type="PANTHER" id="PTHR11927">
    <property type="entry name" value="GALACTOSIDE 2-L-FUCOSYLTRANSFERASE"/>
    <property type="match status" value="1"/>
</dbReference>
<dbReference type="GO" id="GO:0005975">
    <property type="term" value="P:carbohydrate metabolic process"/>
    <property type="evidence" value="ECO:0007669"/>
    <property type="project" value="InterPro"/>
</dbReference>
<dbReference type="EC" id="2.4.1.-" evidence="3"/>
<keyword evidence="1 3" id="KW-0328">Glycosyltransferase</keyword>